<evidence type="ECO:0000313" key="1">
    <source>
        <dbReference type="EMBL" id="OCK81858.1"/>
    </source>
</evidence>
<accession>A0A8E2JGQ2</accession>
<dbReference type="EMBL" id="KV744906">
    <property type="protein sequence ID" value="OCK81858.1"/>
    <property type="molecule type" value="Genomic_DNA"/>
</dbReference>
<sequence>SATSSAASSIHTVTVGKSGFVFSPDTITASVGEQVQFQFFPPNHTVTQSSFETPCQPLNSTSFFSGFMATSSSPGPQTFTITITDTNPIWFYCSQTVPADHCAIGMVGVINPPTSGSNTLDAYKKAAANVQSSGVQPSAQGGVI</sequence>
<reference evidence="1 2" key="1">
    <citation type="journal article" date="2016" name="Nat. Commun.">
        <title>Ectomycorrhizal ecology is imprinted in the genome of the dominant symbiotic fungus Cenococcum geophilum.</title>
        <authorList>
            <consortium name="DOE Joint Genome Institute"/>
            <person name="Peter M."/>
            <person name="Kohler A."/>
            <person name="Ohm R.A."/>
            <person name="Kuo A."/>
            <person name="Krutzmann J."/>
            <person name="Morin E."/>
            <person name="Arend M."/>
            <person name="Barry K.W."/>
            <person name="Binder M."/>
            <person name="Choi C."/>
            <person name="Clum A."/>
            <person name="Copeland A."/>
            <person name="Grisel N."/>
            <person name="Haridas S."/>
            <person name="Kipfer T."/>
            <person name="LaButti K."/>
            <person name="Lindquist E."/>
            <person name="Lipzen A."/>
            <person name="Maire R."/>
            <person name="Meier B."/>
            <person name="Mihaltcheva S."/>
            <person name="Molinier V."/>
            <person name="Murat C."/>
            <person name="Poggeler S."/>
            <person name="Quandt C.A."/>
            <person name="Sperisen C."/>
            <person name="Tritt A."/>
            <person name="Tisserant E."/>
            <person name="Crous P.W."/>
            <person name="Henrissat B."/>
            <person name="Nehls U."/>
            <person name="Egli S."/>
            <person name="Spatafora J.W."/>
            <person name="Grigoriev I.V."/>
            <person name="Martin F.M."/>
        </authorList>
    </citation>
    <scope>NUCLEOTIDE SEQUENCE [LARGE SCALE GENOMIC DNA]</scope>
    <source>
        <strain evidence="1 2">CBS 459.81</strain>
    </source>
</reference>
<keyword evidence="2" id="KW-1185">Reference proteome</keyword>
<feature type="non-terminal residue" evidence="1">
    <location>
        <position position="1"/>
    </location>
</feature>
<dbReference type="CDD" id="cd00920">
    <property type="entry name" value="Cupredoxin"/>
    <property type="match status" value="1"/>
</dbReference>
<name>A0A8E2JGQ2_9PEZI</name>
<proteinExistence type="predicted"/>
<dbReference type="InterPro" id="IPR052953">
    <property type="entry name" value="Ser-rich/MCO-related"/>
</dbReference>
<protein>
    <submittedName>
        <fullName evidence="1">Cupredoxin</fullName>
    </submittedName>
</protein>
<dbReference type="PANTHER" id="PTHR34883:SF15">
    <property type="entry name" value="EXTRACELLULAR SERINE-RICH PROTEIN"/>
    <property type="match status" value="1"/>
</dbReference>
<evidence type="ECO:0000313" key="2">
    <source>
        <dbReference type="Proteomes" id="UP000250266"/>
    </source>
</evidence>
<dbReference type="PANTHER" id="PTHR34883">
    <property type="entry name" value="SERINE-RICH PROTEIN, PUTATIVE-RELATED-RELATED"/>
    <property type="match status" value="1"/>
</dbReference>
<dbReference type="SUPFAM" id="SSF49503">
    <property type="entry name" value="Cupredoxins"/>
    <property type="match status" value="1"/>
</dbReference>
<dbReference type="InterPro" id="IPR008972">
    <property type="entry name" value="Cupredoxin"/>
</dbReference>
<dbReference type="Proteomes" id="UP000250266">
    <property type="component" value="Unassembled WGS sequence"/>
</dbReference>
<dbReference type="AlphaFoldDB" id="A0A8E2JGQ2"/>
<dbReference type="Gene3D" id="2.60.40.420">
    <property type="entry name" value="Cupredoxins - blue copper proteins"/>
    <property type="match status" value="1"/>
</dbReference>
<gene>
    <name evidence="1" type="ORF">K432DRAFT_263809</name>
</gene>
<dbReference type="OrthoDB" id="2331100at2759"/>
<organism evidence="1 2">
    <name type="scientific">Lepidopterella palustris CBS 459.81</name>
    <dbReference type="NCBI Taxonomy" id="1314670"/>
    <lineage>
        <taxon>Eukaryota</taxon>
        <taxon>Fungi</taxon>
        <taxon>Dikarya</taxon>
        <taxon>Ascomycota</taxon>
        <taxon>Pezizomycotina</taxon>
        <taxon>Dothideomycetes</taxon>
        <taxon>Pleosporomycetidae</taxon>
        <taxon>Mytilinidiales</taxon>
        <taxon>Argynnaceae</taxon>
        <taxon>Lepidopterella</taxon>
    </lineage>
</organism>
<feature type="non-terminal residue" evidence="1">
    <location>
        <position position="144"/>
    </location>
</feature>